<sequence length="44" mass="4696">MVVALAGHGVPVQDALLLRADRWWSYDCPDPCCAPGRGTPCRAA</sequence>
<name>A0ABZ1AX04_9ACTN</name>
<keyword evidence="2" id="KW-1185">Reference proteome</keyword>
<evidence type="ECO:0000313" key="1">
    <source>
        <dbReference type="EMBL" id="WRL62041.1"/>
    </source>
</evidence>
<gene>
    <name evidence="1" type="ORF">U6N30_18445</name>
</gene>
<dbReference type="Proteomes" id="UP001324287">
    <property type="component" value="Chromosome"/>
</dbReference>
<protein>
    <submittedName>
        <fullName evidence="1">Uncharacterized protein</fullName>
    </submittedName>
</protein>
<evidence type="ECO:0000313" key="2">
    <source>
        <dbReference type="Proteomes" id="UP001324287"/>
    </source>
</evidence>
<accession>A0ABZ1AX04</accession>
<organism evidence="1 2">
    <name type="scientific">Blastococcus brunescens</name>
    <dbReference type="NCBI Taxonomy" id="1564165"/>
    <lineage>
        <taxon>Bacteria</taxon>
        <taxon>Bacillati</taxon>
        <taxon>Actinomycetota</taxon>
        <taxon>Actinomycetes</taxon>
        <taxon>Geodermatophilales</taxon>
        <taxon>Geodermatophilaceae</taxon>
        <taxon>Blastococcus</taxon>
    </lineage>
</organism>
<proteinExistence type="predicted"/>
<dbReference type="EMBL" id="CP141261">
    <property type="protein sequence ID" value="WRL62041.1"/>
    <property type="molecule type" value="Genomic_DNA"/>
</dbReference>
<reference evidence="1 2" key="1">
    <citation type="submission" date="2023-12" db="EMBL/GenBank/DDBJ databases">
        <title>Blastococcus brunescens sp. nov., an actonobacterium isolated from sandstone collected in sahara desert.</title>
        <authorList>
            <person name="Gtari M."/>
            <person name="Ghodhbane F."/>
        </authorList>
    </citation>
    <scope>NUCLEOTIDE SEQUENCE [LARGE SCALE GENOMIC DNA]</scope>
    <source>
        <strain evidence="1 2">BMG 8361</strain>
    </source>
</reference>